<protein>
    <submittedName>
        <fullName evidence="6">Glucan biosynthesis protein</fullName>
    </submittedName>
</protein>
<accession>A0ABW8UNL5</accession>
<comment type="subcellular location">
    <subcellularLocation>
        <location evidence="1">Periplasm</location>
    </subcellularLocation>
</comment>
<dbReference type="Gene3D" id="2.70.98.10">
    <property type="match status" value="1"/>
</dbReference>
<dbReference type="InterPro" id="IPR014718">
    <property type="entry name" value="GH-type_carb-bd"/>
</dbReference>
<dbReference type="PANTHER" id="PTHR30504">
    <property type="entry name" value="GLUCANS BIOSYNTHESIS PROTEIN"/>
    <property type="match status" value="1"/>
</dbReference>
<dbReference type="PANTHER" id="PTHR30504:SF2">
    <property type="entry name" value="GLUCANS BIOSYNTHESIS PROTEIN G"/>
    <property type="match status" value="1"/>
</dbReference>
<dbReference type="SUPFAM" id="SSF74650">
    <property type="entry name" value="Galactose mutarotase-like"/>
    <property type="match status" value="1"/>
</dbReference>
<dbReference type="RefSeq" id="WP_407590288.1">
    <property type="nucleotide sequence ID" value="NZ_JBHDIY010000002.1"/>
</dbReference>
<evidence type="ECO:0000256" key="2">
    <source>
        <dbReference type="ARBA" id="ARBA00005001"/>
    </source>
</evidence>
<dbReference type="Pfam" id="PF04349">
    <property type="entry name" value="MdoG"/>
    <property type="match status" value="1"/>
</dbReference>
<evidence type="ECO:0000256" key="4">
    <source>
        <dbReference type="ARBA" id="ARBA00022764"/>
    </source>
</evidence>
<reference evidence="6 7" key="1">
    <citation type="submission" date="2024-08" db="EMBL/GenBank/DDBJ databases">
        <title>Tateyamaria sp. nov., isolated from marine algae.</title>
        <authorList>
            <person name="Choi B.J."/>
            <person name="Kim J.M."/>
            <person name="Lee J.K."/>
            <person name="Choi D.G."/>
            <person name="Bayburt H."/>
            <person name="Baek J.H."/>
            <person name="Han D.M."/>
            <person name="Jeon C.O."/>
        </authorList>
    </citation>
    <scope>NUCLEOTIDE SEQUENCE [LARGE SCALE GENOMIC DNA]</scope>
    <source>
        <strain evidence="6 7">KMU-156</strain>
    </source>
</reference>
<evidence type="ECO:0000256" key="1">
    <source>
        <dbReference type="ARBA" id="ARBA00004418"/>
    </source>
</evidence>
<comment type="pathway">
    <text evidence="2">Glycan metabolism; osmoregulated periplasmic glucan (OPG) biosynthesis.</text>
</comment>
<dbReference type="Proteomes" id="UP001627408">
    <property type="component" value="Unassembled WGS sequence"/>
</dbReference>
<feature type="domain" description="Glucan biosynthesis periplasmic MdoG C-terminal" evidence="5">
    <location>
        <begin position="39"/>
        <end position="508"/>
    </location>
</feature>
<proteinExistence type="inferred from homology"/>
<evidence type="ECO:0000259" key="5">
    <source>
        <dbReference type="Pfam" id="PF04349"/>
    </source>
</evidence>
<gene>
    <name evidence="6" type="ORF">ACERZ8_01130</name>
</gene>
<organism evidence="6 7">
    <name type="scientific">Tateyamaria armeniaca</name>
    <dbReference type="NCBI Taxonomy" id="2518930"/>
    <lineage>
        <taxon>Bacteria</taxon>
        <taxon>Pseudomonadati</taxon>
        <taxon>Pseudomonadota</taxon>
        <taxon>Alphaproteobacteria</taxon>
        <taxon>Rhodobacterales</taxon>
        <taxon>Roseobacteraceae</taxon>
        <taxon>Tateyamaria</taxon>
    </lineage>
</organism>
<dbReference type="InterPro" id="IPR014438">
    <property type="entry name" value="Glucan_biosyn_MdoG/MdoD"/>
</dbReference>
<dbReference type="Gene3D" id="2.60.40.10">
    <property type="entry name" value="Immunoglobulins"/>
    <property type="match status" value="1"/>
</dbReference>
<comment type="caution">
    <text evidence="6">The sequence shown here is derived from an EMBL/GenBank/DDBJ whole genome shotgun (WGS) entry which is preliminary data.</text>
</comment>
<dbReference type="InterPro" id="IPR011013">
    <property type="entry name" value="Gal_mutarotase_sf_dom"/>
</dbReference>
<name>A0ABW8UNL5_9RHOB</name>
<comment type="similarity">
    <text evidence="3">Belongs to the OpgD/OpgG family.</text>
</comment>
<dbReference type="EMBL" id="JBHDIY010000002">
    <property type="protein sequence ID" value="MFL4468542.1"/>
    <property type="molecule type" value="Genomic_DNA"/>
</dbReference>
<evidence type="ECO:0000313" key="7">
    <source>
        <dbReference type="Proteomes" id="UP001627408"/>
    </source>
</evidence>
<dbReference type="InterPro" id="IPR007444">
    <property type="entry name" value="Glucan_biosyn_MdoG_C"/>
</dbReference>
<dbReference type="SUPFAM" id="SSF81296">
    <property type="entry name" value="E set domains"/>
    <property type="match status" value="1"/>
</dbReference>
<keyword evidence="7" id="KW-1185">Reference proteome</keyword>
<keyword evidence="4" id="KW-0574">Periplasm</keyword>
<evidence type="ECO:0000256" key="3">
    <source>
        <dbReference type="ARBA" id="ARBA00009284"/>
    </source>
</evidence>
<dbReference type="PIRSF" id="PIRSF006281">
    <property type="entry name" value="MdoG"/>
    <property type="match status" value="1"/>
</dbReference>
<evidence type="ECO:0000313" key="6">
    <source>
        <dbReference type="EMBL" id="MFL4468542.1"/>
    </source>
</evidence>
<sequence length="511" mass="57091">MLRREFIASLAALAAAPRTSWAQDASAEPGLQLGDAKTFAPSDVAEMARDMATRDYQPRPLIPAPWRNLTYDQYRKIWFDSRNALWEGSDAPQRVDVFPPGLYFPQAIRTYVVEGDQARPMMFDMGVFDSTDKFPDVPIDDTLGYSGLRLRAELRQPGIYEEYAVFQGASYFRGIGTGDIYGLSARGLALKTGDPMGEEFPDFTHFWLERPAPGAAQIILHALLDSPSCTGAYRFEIMPGQPLSMQVEAEIFARTTLTHVGIAPLTSMFLFDDTDRQRFDDFRPAVHDNDGLMIHNGGGEVIWRPLANPTTLQISAFGDNNPRGFGLMQRARHFEDFNDLEALYHRRPGLWVTPGEGWGRGNVQLVEIPADLEIYDNIVAYWRPSDDIEPGTSHKVTYRLDWGSDPAPKAAMPLRVLNTAAGGRPEGGRIFAIDFENADHVPSDLSQIERLLRVSSGEVTEGIIQRNPATGGPRLAFTFTPGEATWAEFRAQLRLDGAPLSEVWLYRWTQS</sequence>
<dbReference type="InterPro" id="IPR014756">
    <property type="entry name" value="Ig_E-set"/>
</dbReference>
<dbReference type="InterPro" id="IPR013783">
    <property type="entry name" value="Ig-like_fold"/>
</dbReference>